<organism evidence="2 3">
    <name type="scientific">Marivivens donghaensis</name>
    <dbReference type="NCBI Taxonomy" id="1699413"/>
    <lineage>
        <taxon>Bacteria</taxon>
        <taxon>Pseudomonadati</taxon>
        <taxon>Pseudomonadota</taxon>
        <taxon>Alphaproteobacteria</taxon>
        <taxon>Rhodobacterales</taxon>
        <taxon>Paracoccaceae</taxon>
        <taxon>Marivivens group</taxon>
        <taxon>Marivivens</taxon>
    </lineage>
</organism>
<dbReference type="SUPFAM" id="SSF57997">
    <property type="entry name" value="Tropomyosin"/>
    <property type="match status" value="1"/>
</dbReference>
<gene>
    <name evidence="2" type="ORF">HCZ30_14475</name>
</gene>
<evidence type="ECO:0000313" key="2">
    <source>
        <dbReference type="EMBL" id="NIY73636.1"/>
    </source>
</evidence>
<dbReference type="EMBL" id="JAATOP010000012">
    <property type="protein sequence ID" value="NIY73636.1"/>
    <property type="molecule type" value="Genomic_DNA"/>
</dbReference>
<dbReference type="Gene3D" id="1.20.5.170">
    <property type="match status" value="1"/>
</dbReference>
<keyword evidence="3" id="KW-1185">Reference proteome</keyword>
<keyword evidence="1" id="KW-0175">Coiled coil</keyword>
<dbReference type="RefSeq" id="WP_167639022.1">
    <property type="nucleotide sequence ID" value="NZ_JAATOP010000012.1"/>
</dbReference>
<comment type="caution">
    <text evidence="2">The sequence shown here is derived from an EMBL/GenBank/DDBJ whole genome shotgun (WGS) entry which is preliminary data.</text>
</comment>
<dbReference type="Proteomes" id="UP000709466">
    <property type="component" value="Unassembled WGS sequence"/>
</dbReference>
<name>A0ABX0W2C7_9RHOB</name>
<feature type="coiled-coil region" evidence="1">
    <location>
        <begin position="183"/>
        <end position="259"/>
    </location>
</feature>
<reference evidence="2 3" key="1">
    <citation type="submission" date="2020-03" db="EMBL/GenBank/DDBJ databases">
        <title>Bacterial isolates of synthetic phycosphere.</title>
        <authorList>
            <person name="Fu H."/>
            <person name="Moran M.A."/>
        </authorList>
    </citation>
    <scope>NUCLEOTIDE SEQUENCE [LARGE SCALE GENOMIC DNA]</scope>
    <source>
        <strain evidence="2 3">HF1</strain>
    </source>
</reference>
<protein>
    <submittedName>
        <fullName evidence="2">Uncharacterized protein</fullName>
    </submittedName>
</protein>
<sequence length="301" mass="33495">MSESEFEYTSDIDGAFANSSATVVIPFESPLVRMRDAIASGTSSQDALKGWTDEAKAVLEAIRQNRRRATLVDASLLAAGDQGLVAALSERLGVEMTGEGENGRLSAEELIPLGAILKSDEAALQIAQELEAMHVGPVQIRLHELLTDVEASERLLRGIARLQELETERPLLTENMELSSTRLAEYGQERELLVENIQLLNEALQSAESLASDGEKRIQTFKNEVERQRAQAKLLEVEVKSLKQRLDEVKADKKQREAVLAVSLAEVDRARIDAENRLRDVHASTSWYVTKPLRFFRRLFG</sequence>
<proteinExistence type="predicted"/>
<evidence type="ECO:0000313" key="3">
    <source>
        <dbReference type="Proteomes" id="UP000709466"/>
    </source>
</evidence>
<evidence type="ECO:0000256" key="1">
    <source>
        <dbReference type="SAM" id="Coils"/>
    </source>
</evidence>
<accession>A0ABX0W2C7</accession>